<protein>
    <recommendedName>
        <fullName evidence="5">Secreted protein</fullName>
    </recommendedName>
</protein>
<dbReference type="EMBL" id="JAGKHQ010000003">
    <property type="protein sequence ID" value="KAG7520670.1"/>
    <property type="molecule type" value="Genomic_DNA"/>
</dbReference>
<reference evidence="3 4" key="1">
    <citation type="journal article" date="2021" name="Sci. Rep.">
        <title>Chromosome anchoring in Senegalese sole (Solea senegalensis) reveals sex-associated markers and genome rearrangements in flatfish.</title>
        <authorList>
            <person name="Guerrero-Cozar I."/>
            <person name="Gomez-Garrido J."/>
            <person name="Berbel C."/>
            <person name="Martinez-Blanch J.F."/>
            <person name="Alioto T."/>
            <person name="Claros M.G."/>
            <person name="Gagnaire P.A."/>
            <person name="Manchado M."/>
        </authorList>
    </citation>
    <scope>NUCLEOTIDE SEQUENCE [LARGE SCALE GENOMIC DNA]</scope>
    <source>
        <strain evidence="3">Sse05_10M</strain>
    </source>
</reference>
<proteinExistence type="predicted"/>
<accession>A0AAV6SVB4</accession>
<feature type="signal peptide" evidence="2">
    <location>
        <begin position="1"/>
        <end position="20"/>
    </location>
</feature>
<keyword evidence="4" id="KW-1185">Reference proteome</keyword>
<evidence type="ECO:0000256" key="2">
    <source>
        <dbReference type="SAM" id="SignalP"/>
    </source>
</evidence>
<comment type="caution">
    <text evidence="3">The sequence shown here is derived from an EMBL/GenBank/DDBJ whole genome shotgun (WGS) entry which is preliminary data.</text>
</comment>
<name>A0AAV6SVB4_SOLSE</name>
<keyword evidence="2" id="KW-0732">Signal</keyword>
<dbReference type="AlphaFoldDB" id="A0AAV6SVB4"/>
<sequence>MVLASLSALVALSPLRRAVGVTDVAFCSCHSVLRLMKLLWGCCQCVCALGEGVPVTGGNPNYGILPGAAIVAGLQGALGAGGPGSSSDPHTAVTPLETQQHSPHYGPVIGSDKMTLCEVRLFERETT</sequence>
<evidence type="ECO:0000313" key="4">
    <source>
        <dbReference type="Proteomes" id="UP000693946"/>
    </source>
</evidence>
<evidence type="ECO:0000313" key="3">
    <source>
        <dbReference type="EMBL" id="KAG7520670.1"/>
    </source>
</evidence>
<evidence type="ECO:0008006" key="5">
    <source>
        <dbReference type="Google" id="ProtNLM"/>
    </source>
</evidence>
<organism evidence="3 4">
    <name type="scientific">Solea senegalensis</name>
    <name type="common">Senegalese sole</name>
    <dbReference type="NCBI Taxonomy" id="28829"/>
    <lineage>
        <taxon>Eukaryota</taxon>
        <taxon>Metazoa</taxon>
        <taxon>Chordata</taxon>
        <taxon>Craniata</taxon>
        <taxon>Vertebrata</taxon>
        <taxon>Euteleostomi</taxon>
        <taxon>Actinopterygii</taxon>
        <taxon>Neopterygii</taxon>
        <taxon>Teleostei</taxon>
        <taxon>Neoteleostei</taxon>
        <taxon>Acanthomorphata</taxon>
        <taxon>Carangaria</taxon>
        <taxon>Pleuronectiformes</taxon>
        <taxon>Pleuronectoidei</taxon>
        <taxon>Soleidae</taxon>
        <taxon>Solea</taxon>
    </lineage>
</organism>
<gene>
    <name evidence="3" type="ORF">JOB18_033844</name>
</gene>
<feature type="chain" id="PRO_5043708956" description="Secreted protein" evidence="2">
    <location>
        <begin position="21"/>
        <end position="127"/>
    </location>
</feature>
<feature type="region of interest" description="Disordered" evidence="1">
    <location>
        <begin position="79"/>
        <end position="101"/>
    </location>
</feature>
<dbReference type="Proteomes" id="UP000693946">
    <property type="component" value="Linkage Group LG11"/>
</dbReference>
<evidence type="ECO:0000256" key="1">
    <source>
        <dbReference type="SAM" id="MobiDB-lite"/>
    </source>
</evidence>